<organism evidence="1 2">
    <name type="scientific">Colletotrichum godetiae</name>
    <dbReference type="NCBI Taxonomy" id="1209918"/>
    <lineage>
        <taxon>Eukaryota</taxon>
        <taxon>Fungi</taxon>
        <taxon>Dikarya</taxon>
        <taxon>Ascomycota</taxon>
        <taxon>Pezizomycotina</taxon>
        <taxon>Sordariomycetes</taxon>
        <taxon>Hypocreomycetidae</taxon>
        <taxon>Glomerellales</taxon>
        <taxon>Glomerellaceae</taxon>
        <taxon>Colletotrichum</taxon>
        <taxon>Colletotrichum acutatum species complex</taxon>
    </lineage>
</organism>
<evidence type="ECO:0000313" key="2">
    <source>
        <dbReference type="Proteomes" id="UP001224890"/>
    </source>
</evidence>
<dbReference type="PANTHER" id="PTHR28038">
    <property type="entry name" value="ADL329WP"/>
    <property type="match status" value="1"/>
</dbReference>
<dbReference type="GeneID" id="85460039"/>
<reference evidence="1" key="1">
    <citation type="submission" date="2021-06" db="EMBL/GenBank/DDBJ databases">
        <title>Comparative genomics, transcriptomics and evolutionary studies reveal genomic signatures of adaptation to plant cell wall in hemibiotrophic fungi.</title>
        <authorList>
            <consortium name="DOE Joint Genome Institute"/>
            <person name="Baroncelli R."/>
            <person name="Diaz J.F."/>
            <person name="Benocci T."/>
            <person name="Peng M."/>
            <person name="Battaglia E."/>
            <person name="Haridas S."/>
            <person name="Andreopoulos W."/>
            <person name="Labutti K."/>
            <person name="Pangilinan J."/>
            <person name="Floch G.L."/>
            <person name="Makela M.R."/>
            <person name="Henrissat B."/>
            <person name="Grigoriev I.V."/>
            <person name="Crouch J.A."/>
            <person name="De Vries R.P."/>
            <person name="Sukno S.A."/>
            <person name="Thon M.R."/>
        </authorList>
    </citation>
    <scope>NUCLEOTIDE SEQUENCE</scope>
    <source>
        <strain evidence="1">CBS 193.32</strain>
    </source>
</reference>
<gene>
    <name evidence="1" type="ORF">BDP55DRAFT_672176</name>
</gene>
<dbReference type="PANTHER" id="PTHR28038:SF1">
    <property type="entry name" value="ADL329WP"/>
    <property type="match status" value="1"/>
</dbReference>
<dbReference type="RefSeq" id="XP_060426650.1">
    <property type="nucleotide sequence ID" value="XM_060575513.1"/>
</dbReference>
<dbReference type="AlphaFoldDB" id="A0AAJ0AHV8"/>
<proteinExistence type="predicted"/>
<sequence length="132" mass="14052">MRRPDLSMLGSLSYRELHPFANLCFRAVVPYQEPKAKGDSTELSSTLSSTLPMAAMLTRNKFIGWASVVFSIQTWLGESEETKKSSATPGYFSVGMSVMALAVSYLPLFLPPPAQRGGAATGTGPAAPVPPA</sequence>
<dbReference type="EMBL" id="JAHMHR010000036">
    <property type="protein sequence ID" value="KAK1672647.1"/>
    <property type="molecule type" value="Genomic_DNA"/>
</dbReference>
<protein>
    <submittedName>
        <fullName evidence="1">Uncharacterized protein</fullName>
    </submittedName>
</protein>
<dbReference type="Proteomes" id="UP001224890">
    <property type="component" value="Unassembled WGS sequence"/>
</dbReference>
<evidence type="ECO:0000313" key="1">
    <source>
        <dbReference type="EMBL" id="KAK1672647.1"/>
    </source>
</evidence>
<keyword evidence="2" id="KW-1185">Reference proteome</keyword>
<name>A0AAJ0AHV8_9PEZI</name>
<comment type="caution">
    <text evidence="1">The sequence shown here is derived from an EMBL/GenBank/DDBJ whole genome shotgun (WGS) entry which is preliminary data.</text>
</comment>
<accession>A0AAJ0AHV8</accession>